<dbReference type="Gene3D" id="3.40.1780.10">
    <property type="entry name" value="QueA-like"/>
    <property type="match status" value="2"/>
</dbReference>
<dbReference type="SUPFAM" id="SSF111337">
    <property type="entry name" value="QueA-like"/>
    <property type="match status" value="1"/>
</dbReference>
<evidence type="ECO:0000256" key="3">
    <source>
        <dbReference type="ARBA" id="ARBA00022691"/>
    </source>
</evidence>
<keyword evidence="6" id="KW-0413">Isomerase</keyword>
<dbReference type="InterPro" id="IPR036100">
    <property type="entry name" value="QueA_sf"/>
</dbReference>
<dbReference type="HAMAP" id="MF_00113">
    <property type="entry name" value="QueA"/>
    <property type="match status" value="1"/>
</dbReference>
<dbReference type="PANTHER" id="PTHR30307">
    <property type="entry name" value="S-ADENOSYLMETHIONINE:TRNA RIBOSYLTRANSFERASE-ISOMERASE"/>
    <property type="match status" value="1"/>
</dbReference>
<dbReference type="EC" id="2.4.99.17" evidence="5"/>
<dbReference type="GO" id="GO:0051075">
    <property type="term" value="F:S-adenosylmethionine:tRNA ribosyltransferase-isomerase activity"/>
    <property type="evidence" value="ECO:0007669"/>
    <property type="project" value="UniProtKB-EC"/>
</dbReference>
<dbReference type="GO" id="GO:0005737">
    <property type="term" value="C:cytoplasm"/>
    <property type="evidence" value="ECO:0007669"/>
    <property type="project" value="UniProtKB-SubCell"/>
</dbReference>
<keyword evidence="3 5" id="KW-0949">S-adenosyl-L-methionine</keyword>
<protein>
    <recommendedName>
        <fullName evidence="5">S-adenosylmethionine:tRNA ribosyltransferase-isomerase</fullName>
        <ecNumber evidence="5">2.4.99.17</ecNumber>
    </recommendedName>
    <alternativeName>
        <fullName evidence="5">Queuosine biosynthesis protein QueA</fullName>
    </alternativeName>
</protein>
<accession>E0XUI5</accession>
<gene>
    <name evidence="5" type="primary">queA</name>
</gene>
<dbReference type="UniPathway" id="UPA00392"/>
<dbReference type="Pfam" id="PF02547">
    <property type="entry name" value="Queuosine_synth"/>
    <property type="match status" value="1"/>
</dbReference>
<name>E0XUI5_9BACT</name>
<dbReference type="FunFam" id="2.40.10.240:FF:000002">
    <property type="entry name" value="S-adenosylmethionine:tRNA ribosyltransferase-isomerase"/>
    <property type="match status" value="1"/>
</dbReference>
<organism evidence="6">
    <name type="scientific">uncultured Acidobacteriales bacterium HF0200_23L05</name>
    <dbReference type="NCBI Taxonomy" id="710732"/>
    <lineage>
        <taxon>Bacteria</taxon>
        <taxon>Pseudomonadati</taxon>
        <taxon>Acidobacteriota</taxon>
        <taxon>Terriglobia</taxon>
        <taxon>Terriglobales</taxon>
        <taxon>environmental samples</taxon>
    </lineage>
</organism>
<dbReference type="EMBL" id="GU474881">
    <property type="protein sequence ID" value="ADI18076.1"/>
    <property type="molecule type" value="Genomic_DNA"/>
</dbReference>
<dbReference type="NCBIfam" id="TIGR00113">
    <property type="entry name" value="queA"/>
    <property type="match status" value="1"/>
</dbReference>
<comment type="subcellular location">
    <subcellularLocation>
        <location evidence="5">Cytoplasm</location>
    </subcellularLocation>
</comment>
<dbReference type="Gene3D" id="2.40.10.240">
    <property type="entry name" value="QueA-like"/>
    <property type="match status" value="1"/>
</dbReference>
<comment type="similarity">
    <text evidence="5">Belongs to the QueA family.</text>
</comment>
<evidence type="ECO:0000256" key="2">
    <source>
        <dbReference type="ARBA" id="ARBA00022679"/>
    </source>
</evidence>
<sequence>MDLSEFGFHLPDELIAQEAEPTRDAARLMRLDRKTGEIEHHCVSDLADLLKPGDLIVVNDSRVIPARLLGRRDPGGGKAECLLLSRLDETRWNALVHPGQKLRQGARAVFEAGEHYLELEVLDCHFHGRRTIRLVSSGDDIETAIDAIGHTPLPPYIKREVQSVDRERYQTIFARKPGSVAAPTAGLHFTPELLARLITRGISRQAITLHVGYGTFEPVRTEKVEDHRVAAEHYYVSEGTAEAVNCALDEGRRIIAVGTTTTRTLEAVARLNGGRLRPGEGQTDLYIHGSFDFEVVGGLLTNFHLPRSSLLLLAAAFAGHERLLEAYGQAIARCYRFYSYGDAMLIL</sequence>
<comment type="pathway">
    <text evidence="5">tRNA modification; tRNA-queuosine biosynthesis.</text>
</comment>
<comment type="function">
    <text evidence="5">Transfers and isomerizes the ribose moiety from AdoMet to the 7-aminomethyl group of 7-deazaguanine (preQ1-tRNA) to give epoxyqueuosine (oQ-tRNA).</text>
</comment>
<evidence type="ECO:0000313" key="6">
    <source>
        <dbReference type="EMBL" id="ADI18076.1"/>
    </source>
</evidence>
<keyword evidence="2 5" id="KW-0808">Transferase</keyword>
<dbReference type="AlphaFoldDB" id="E0XUI5"/>
<dbReference type="GO" id="GO:0008616">
    <property type="term" value="P:tRNA queuosine(34) biosynthetic process"/>
    <property type="evidence" value="ECO:0007669"/>
    <property type="project" value="UniProtKB-UniRule"/>
</dbReference>
<comment type="subunit">
    <text evidence="5">Monomer.</text>
</comment>
<evidence type="ECO:0000256" key="1">
    <source>
        <dbReference type="ARBA" id="ARBA00022490"/>
    </source>
</evidence>
<keyword evidence="4 5" id="KW-0671">Queuosine biosynthesis</keyword>
<dbReference type="InterPro" id="IPR042119">
    <property type="entry name" value="QueA_dom2"/>
</dbReference>
<dbReference type="NCBIfam" id="NF001140">
    <property type="entry name" value="PRK00147.1"/>
    <property type="match status" value="1"/>
</dbReference>
<keyword evidence="1 5" id="KW-0963">Cytoplasm</keyword>
<evidence type="ECO:0000256" key="5">
    <source>
        <dbReference type="HAMAP-Rule" id="MF_00113"/>
    </source>
</evidence>
<dbReference type="InterPro" id="IPR042118">
    <property type="entry name" value="QueA_dom1"/>
</dbReference>
<proteinExistence type="inferred from homology"/>
<dbReference type="InterPro" id="IPR003699">
    <property type="entry name" value="QueA"/>
</dbReference>
<reference evidence="6" key="1">
    <citation type="journal article" date="2011" name="Environ. Microbiol.">
        <title>Time-series analyses of Monterey Bay coastal microbial picoplankton using a 'genome proxy' microarray.</title>
        <authorList>
            <person name="Rich V.I."/>
            <person name="Pham V.D."/>
            <person name="Eppley J."/>
            <person name="Shi Y."/>
            <person name="DeLong E.F."/>
        </authorList>
    </citation>
    <scope>NUCLEOTIDE SEQUENCE</scope>
</reference>
<comment type="catalytic activity">
    <reaction evidence="5">
        <text>7-aminomethyl-7-carbaguanosine(34) in tRNA + S-adenosyl-L-methionine = epoxyqueuosine(34) in tRNA + adenine + L-methionine + 2 H(+)</text>
        <dbReference type="Rhea" id="RHEA:32155"/>
        <dbReference type="Rhea" id="RHEA-COMP:10342"/>
        <dbReference type="Rhea" id="RHEA-COMP:18582"/>
        <dbReference type="ChEBI" id="CHEBI:15378"/>
        <dbReference type="ChEBI" id="CHEBI:16708"/>
        <dbReference type="ChEBI" id="CHEBI:57844"/>
        <dbReference type="ChEBI" id="CHEBI:59789"/>
        <dbReference type="ChEBI" id="CHEBI:82833"/>
        <dbReference type="ChEBI" id="CHEBI:194443"/>
        <dbReference type="EC" id="2.4.99.17"/>
    </reaction>
</comment>
<dbReference type="PANTHER" id="PTHR30307:SF0">
    <property type="entry name" value="S-ADENOSYLMETHIONINE:TRNA RIBOSYLTRANSFERASE-ISOMERASE"/>
    <property type="match status" value="1"/>
</dbReference>
<evidence type="ECO:0000256" key="4">
    <source>
        <dbReference type="ARBA" id="ARBA00022785"/>
    </source>
</evidence>